<keyword evidence="2" id="KW-1185">Reference proteome</keyword>
<reference evidence="2" key="1">
    <citation type="submission" date="2016-05" db="EMBL/GenBank/DDBJ databases">
        <title>Comparative genomics of biotechnologically important yeasts.</title>
        <authorList>
            <consortium name="DOE Joint Genome Institute"/>
            <person name="Riley R."/>
            <person name="Haridas S."/>
            <person name="Wolfe K.H."/>
            <person name="Lopes M.R."/>
            <person name="Hittinger C.T."/>
            <person name="Goker M."/>
            <person name="Salamov A."/>
            <person name="Wisecaver J."/>
            <person name="Long T.M."/>
            <person name="Aerts A.L."/>
            <person name="Barry K."/>
            <person name="Choi C."/>
            <person name="Clum A."/>
            <person name="Coughlan A.Y."/>
            <person name="Deshpande S."/>
            <person name="Douglass A.P."/>
            <person name="Hanson S.J."/>
            <person name="Klenk H.-P."/>
            <person name="Labutti K."/>
            <person name="Lapidus A."/>
            <person name="Lindquist E."/>
            <person name="Lipzen A."/>
            <person name="Meier-Kolthoff J.P."/>
            <person name="Ohm R.A."/>
            <person name="Otillar R.P."/>
            <person name="Pangilinan J."/>
            <person name="Peng Y."/>
            <person name="Rokas A."/>
            <person name="Rosa C.A."/>
            <person name="Scheuner C."/>
            <person name="Sibirny A.A."/>
            <person name="Slot J.C."/>
            <person name="Stielow J.B."/>
            <person name="Sun H."/>
            <person name="Kurtzman C.P."/>
            <person name="Blackwell M."/>
            <person name="Grigoriev I.V."/>
            <person name="Jeffries T.W."/>
        </authorList>
    </citation>
    <scope>NUCLEOTIDE SEQUENCE [LARGE SCALE GENOMIC DNA]</scope>
    <source>
        <strain evidence="2">NRRL Y-12698</strain>
    </source>
</reference>
<evidence type="ECO:0000313" key="2">
    <source>
        <dbReference type="Proteomes" id="UP000094336"/>
    </source>
</evidence>
<dbReference type="RefSeq" id="XP_018985557.1">
    <property type="nucleotide sequence ID" value="XM_019127035.1"/>
</dbReference>
<organism evidence="1 2">
    <name type="scientific">Babjeviella inositovora NRRL Y-12698</name>
    <dbReference type="NCBI Taxonomy" id="984486"/>
    <lineage>
        <taxon>Eukaryota</taxon>
        <taxon>Fungi</taxon>
        <taxon>Dikarya</taxon>
        <taxon>Ascomycota</taxon>
        <taxon>Saccharomycotina</taxon>
        <taxon>Pichiomycetes</taxon>
        <taxon>Serinales incertae sedis</taxon>
        <taxon>Babjeviella</taxon>
    </lineage>
</organism>
<sequence>MCLRGMVSGQLVDFLYNRTFKRSNLYPQLRKEHYTFETRLGRIGGLGVTSSPQLDAKTFDSSVTWNIYTF</sequence>
<proteinExistence type="predicted"/>
<protein>
    <submittedName>
        <fullName evidence="1">Uncharacterized protein</fullName>
    </submittedName>
</protein>
<gene>
    <name evidence="1" type="ORF">BABINDRAFT_130738</name>
</gene>
<name>A0A1E3QRA9_9ASCO</name>
<dbReference type="GeneID" id="30144888"/>
<evidence type="ECO:0000313" key="1">
    <source>
        <dbReference type="EMBL" id="ODQ80229.1"/>
    </source>
</evidence>
<dbReference type="Proteomes" id="UP000094336">
    <property type="component" value="Unassembled WGS sequence"/>
</dbReference>
<dbReference type="EMBL" id="KV454430">
    <property type="protein sequence ID" value="ODQ80229.1"/>
    <property type="molecule type" value="Genomic_DNA"/>
</dbReference>
<accession>A0A1E3QRA9</accession>
<dbReference type="AlphaFoldDB" id="A0A1E3QRA9"/>